<accession>G5QAG9</accession>
<comment type="caution">
    <text evidence="2">The sequence shown here is derived from an EMBL/GenBank/DDBJ whole genome shotgun (WGS) entry which is preliminary data.</text>
</comment>
<reference evidence="2 3" key="1">
    <citation type="journal article" date="2011" name="BMC Genomics">
        <title>Genome sequencing reveals diversification of virulence factor content and possible host adaptation in distinct subpopulations of Salmonella enterica.</title>
        <authorList>
            <person name="den Bakker H.C."/>
            <person name="Moreno Switt A.I."/>
            <person name="Govoni G."/>
            <person name="Cummings C.A."/>
            <person name="Ranieri M.L."/>
            <person name="Degoricija L."/>
            <person name="Hoelzer K."/>
            <person name="Rodriguez-Rivera L.D."/>
            <person name="Brown S."/>
            <person name="Bolchacova E."/>
            <person name="Furtado M.R."/>
            <person name="Wiedmann M."/>
        </authorList>
    </citation>
    <scope>NUCLEOTIDE SEQUENCE [LARGE SCALE GENOMIC DNA]</scope>
    <source>
        <strain evidence="2 3">S5-403</strain>
    </source>
</reference>
<proteinExistence type="predicted"/>
<dbReference type="EMBL" id="AFCS01001215">
    <property type="protein sequence ID" value="EHC73103.1"/>
    <property type="molecule type" value="Genomic_DNA"/>
</dbReference>
<sequence>MKYVTDVRKSSQRRISVKDTGQSTKNLPGGELPGIKLSSKPVINRWL</sequence>
<name>G5QAG9_SALMO</name>
<gene>
    <name evidence="2" type="ORF">LTSEMON_5473</name>
</gene>
<evidence type="ECO:0000313" key="3">
    <source>
        <dbReference type="Proteomes" id="UP000003221"/>
    </source>
</evidence>
<dbReference type="Proteomes" id="UP000003221">
    <property type="component" value="Unassembled WGS sequence"/>
</dbReference>
<dbReference type="PATRIC" id="fig|913242.3.peg.4765"/>
<evidence type="ECO:0000256" key="1">
    <source>
        <dbReference type="SAM" id="MobiDB-lite"/>
    </source>
</evidence>
<feature type="region of interest" description="Disordered" evidence="1">
    <location>
        <begin position="1"/>
        <end position="33"/>
    </location>
</feature>
<dbReference type="AlphaFoldDB" id="G5QAG9"/>
<protein>
    <submittedName>
        <fullName evidence="2">Uncharacterized protein</fullName>
    </submittedName>
</protein>
<organism evidence="2 3">
    <name type="scientific">Salmonella enterica subsp. enterica serovar Montevideo str. S5-403</name>
    <dbReference type="NCBI Taxonomy" id="913242"/>
    <lineage>
        <taxon>Bacteria</taxon>
        <taxon>Pseudomonadati</taxon>
        <taxon>Pseudomonadota</taxon>
        <taxon>Gammaproteobacteria</taxon>
        <taxon>Enterobacterales</taxon>
        <taxon>Enterobacteriaceae</taxon>
        <taxon>Salmonella</taxon>
    </lineage>
</organism>
<evidence type="ECO:0000313" key="2">
    <source>
        <dbReference type="EMBL" id="EHC73103.1"/>
    </source>
</evidence>